<gene>
    <name evidence="1" type="ORF">J2786_003623</name>
</gene>
<dbReference type="Proteomes" id="UP001184833">
    <property type="component" value="Unassembled WGS sequence"/>
</dbReference>
<keyword evidence="2" id="KW-1185">Reference proteome</keyword>
<evidence type="ECO:0000313" key="1">
    <source>
        <dbReference type="EMBL" id="MDR6460489.1"/>
    </source>
</evidence>
<proteinExistence type="predicted"/>
<dbReference type="EMBL" id="JAVDQX010000004">
    <property type="protein sequence ID" value="MDR6460489.1"/>
    <property type="molecule type" value="Genomic_DNA"/>
</dbReference>
<comment type="caution">
    <text evidence="1">The sequence shown here is derived from an EMBL/GenBank/DDBJ whole genome shotgun (WGS) entry which is preliminary data.</text>
</comment>
<sequence>MKDQNSSNIRVTEGDKNDEPKNRKLTIDQLKKPVICFLMTIVCAGCLYLIFNPKEEKDHSAKIGFNSVIPQASDGQLQSDKQKAYEQQLLEQKNEEKKNALTTLSDYWTDSSQGTSVPNAILLQNESGAAQVSNQNPTSSYRNAQQALSSFYSRDDQEVNTLKREIHRLKTEASQREAVPAGTSVNDQLELMERSYQLAAKYLPASKQEVSENKSEIKEISASAEARITVATPVTHSVVSSLYRDYPDSIIFRSLNDKRFTGIQDEQFQESIPGNSIRAAIHETKIVTSESMVAIRLLESIMLGKVKLPVGTVLKAKANFQGGRLHLNVSTIAYGGIIEPVDINIHDNDGQLGLYISYSSEQNALTDIAANMGQNSGTNIMMTRSAGQQMAADLTKGLIQGVSGYFQKKVRQQKVTVKTGHLVFLVSKNN</sequence>
<reference evidence="1" key="1">
    <citation type="submission" date="2023-07" db="EMBL/GenBank/DDBJ databases">
        <title>Sorghum-associated microbial communities from plants grown in Nebraska, USA.</title>
        <authorList>
            <person name="Schachtman D."/>
        </authorList>
    </citation>
    <scope>NUCLEOTIDE SEQUENCE</scope>
    <source>
        <strain evidence="1">DS2329</strain>
    </source>
</reference>
<accession>A0ACC6JBR8</accession>
<name>A0ACC6JBR8_9FLAO</name>
<evidence type="ECO:0000313" key="2">
    <source>
        <dbReference type="Proteomes" id="UP001184833"/>
    </source>
</evidence>
<organism evidence="1 2">
    <name type="scientific">Chryseobacterium vietnamense</name>
    <dbReference type="NCBI Taxonomy" id="866785"/>
    <lineage>
        <taxon>Bacteria</taxon>
        <taxon>Pseudomonadati</taxon>
        <taxon>Bacteroidota</taxon>
        <taxon>Flavobacteriia</taxon>
        <taxon>Flavobacteriales</taxon>
        <taxon>Weeksellaceae</taxon>
        <taxon>Chryseobacterium group</taxon>
        <taxon>Chryseobacterium</taxon>
    </lineage>
</organism>
<protein>
    <submittedName>
        <fullName evidence="1">Conjugative transposon TraM protein</fullName>
    </submittedName>
</protein>